<keyword evidence="8" id="KW-1185">Reference proteome</keyword>
<dbReference type="Gene3D" id="3.30.200.20">
    <property type="entry name" value="Phosphorylase Kinase, domain 1"/>
    <property type="match status" value="1"/>
</dbReference>
<dbReference type="PANTHER" id="PTHR24058:SF28">
    <property type="entry name" value="SERINE_THREONINE-PROTEIN KINASE MINIBRAIN"/>
    <property type="match status" value="1"/>
</dbReference>
<sequence length="218" mass="24102">LILGRYRRLRLLGSGAFAKMYLALDTYTSTHVAIKLLAPDNAQIARHEHALLIRLRRRNSKHFVRVFSFFAGDEEQEGGTGLVMELLDSATPLALPACEHAGVGHDLLSCPERIHELARLASQLFAGLHELHSLGYIHADLKPENILYVPAHASLPGTVKIIDLGNAVAKQDLVLYHDDFEIQSLGYRAPEVILGDEGFDERVDIWSVGVILLELLVG</sequence>
<evidence type="ECO:0000313" key="8">
    <source>
        <dbReference type="Proteomes" id="UP001498771"/>
    </source>
</evidence>
<dbReference type="InterPro" id="IPR008271">
    <property type="entry name" value="Ser/Thr_kinase_AS"/>
</dbReference>
<organism evidence="7 8">
    <name type="scientific">Myxozyma melibiosi</name>
    <dbReference type="NCBI Taxonomy" id="54550"/>
    <lineage>
        <taxon>Eukaryota</taxon>
        <taxon>Fungi</taxon>
        <taxon>Dikarya</taxon>
        <taxon>Ascomycota</taxon>
        <taxon>Saccharomycotina</taxon>
        <taxon>Lipomycetes</taxon>
        <taxon>Lipomycetales</taxon>
        <taxon>Lipomycetaceae</taxon>
        <taxon>Myxozyma</taxon>
    </lineage>
</organism>
<keyword evidence="1" id="KW-0723">Serine/threonine-protein kinase</keyword>
<keyword evidence="2" id="KW-0808">Transferase</keyword>
<feature type="domain" description="Protein kinase" evidence="6">
    <location>
        <begin position="6"/>
        <end position="218"/>
    </location>
</feature>
<dbReference type="SMART" id="SM00220">
    <property type="entry name" value="S_TKc"/>
    <property type="match status" value="1"/>
</dbReference>
<dbReference type="PROSITE" id="PS00108">
    <property type="entry name" value="PROTEIN_KINASE_ST"/>
    <property type="match status" value="1"/>
</dbReference>
<keyword evidence="4" id="KW-0418">Kinase</keyword>
<dbReference type="InterPro" id="IPR011009">
    <property type="entry name" value="Kinase-like_dom_sf"/>
</dbReference>
<evidence type="ECO:0000256" key="4">
    <source>
        <dbReference type="ARBA" id="ARBA00022777"/>
    </source>
</evidence>
<gene>
    <name evidence="7" type="ORF">BZA70DRAFT_229070</name>
</gene>
<dbReference type="InterPro" id="IPR000719">
    <property type="entry name" value="Prot_kinase_dom"/>
</dbReference>
<keyword evidence="3" id="KW-0547">Nucleotide-binding</keyword>
<dbReference type="Gene3D" id="1.10.510.10">
    <property type="entry name" value="Transferase(Phosphotransferase) domain 1"/>
    <property type="match status" value="1"/>
</dbReference>
<dbReference type="PANTHER" id="PTHR24058">
    <property type="entry name" value="DUAL SPECIFICITY PROTEIN KINASE"/>
    <property type="match status" value="1"/>
</dbReference>
<evidence type="ECO:0000256" key="2">
    <source>
        <dbReference type="ARBA" id="ARBA00022679"/>
    </source>
</evidence>
<name>A0ABR1F4P7_9ASCO</name>
<proteinExistence type="predicted"/>
<dbReference type="EMBL" id="JBBJBU010000007">
    <property type="protein sequence ID" value="KAK7204782.1"/>
    <property type="molecule type" value="Genomic_DNA"/>
</dbReference>
<keyword evidence="5" id="KW-0067">ATP-binding</keyword>
<accession>A0ABR1F4P7</accession>
<dbReference type="PROSITE" id="PS50011">
    <property type="entry name" value="PROTEIN_KINASE_DOM"/>
    <property type="match status" value="1"/>
</dbReference>
<dbReference type="Pfam" id="PF00069">
    <property type="entry name" value="Pkinase"/>
    <property type="match status" value="1"/>
</dbReference>
<feature type="non-terminal residue" evidence="7">
    <location>
        <position position="1"/>
    </location>
</feature>
<dbReference type="Proteomes" id="UP001498771">
    <property type="component" value="Unassembled WGS sequence"/>
</dbReference>
<dbReference type="CDD" id="cd00180">
    <property type="entry name" value="PKc"/>
    <property type="match status" value="1"/>
</dbReference>
<dbReference type="RefSeq" id="XP_064767815.1">
    <property type="nucleotide sequence ID" value="XM_064910234.1"/>
</dbReference>
<evidence type="ECO:0000259" key="6">
    <source>
        <dbReference type="PROSITE" id="PS50011"/>
    </source>
</evidence>
<evidence type="ECO:0000256" key="1">
    <source>
        <dbReference type="ARBA" id="ARBA00022527"/>
    </source>
</evidence>
<dbReference type="InterPro" id="IPR050494">
    <property type="entry name" value="Ser_Thr_dual-spec_kinase"/>
</dbReference>
<evidence type="ECO:0000313" key="7">
    <source>
        <dbReference type="EMBL" id="KAK7204782.1"/>
    </source>
</evidence>
<dbReference type="SUPFAM" id="SSF56112">
    <property type="entry name" value="Protein kinase-like (PK-like)"/>
    <property type="match status" value="1"/>
</dbReference>
<feature type="non-terminal residue" evidence="7">
    <location>
        <position position="218"/>
    </location>
</feature>
<evidence type="ECO:0000256" key="5">
    <source>
        <dbReference type="ARBA" id="ARBA00022840"/>
    </source>
</evidence>
<protein>
    <submittedName>
        <fullName evidence="7">Kinase-like domain-containing protein</fullName>
    </submittedName>
</protein>
<dbReference type="GeneID" id="90035746"/>
<evidence type="ECO:0000256" key="3">
    <source>
        <dbReference type="ARBA" id="ARBA00022741"/>
    </source>
</evidence>
<reference evidence="7 8" key="1">
    <citation type="submission" date="2024-03" db="EMBL/GenBank/DDBJ databases">
        <title>Genome-scale model development and genomic sequencing of the oleaginous clade Lipomyces.</title>
        <authorList>
            <consortium name="Lawrence Berkeley National Laboratory"/>
            <person name="Czajka J.J."/>
            <person name="Han Y."/>
            <person name="Kim J."/>
            <person name="Mondo S.J."/>
            <person name="Hofstad B.A."/>
            <person name="Robles A."/>
            <person name="Haridas S."/>
            <person name="Riley R."/>
            <person name="LaButti K."/>
            <person name="Pangilinan J."/>
            <person name="Andreopoulos W."/>
            <person name="Lipzen A."/>
            <person name="Yan J."/>
            <person name="Wang M."/>
            <person name="Ng V."/>
            <person name="Grigoriev I.V."/>
            <person name="Spatafora J.W."/>
            <person name="Magnuson J.K."/>
            <person name="Baker S.E."/>
            <person name="Pomraning K.R."/>
        </authorList>
    </citation>
    <scope>NUCLEOTIDE SEQUENCE [LARGE SCALE GENOMIC DNA]</scope>
    <source>
        <strain evidence="7 8">Phaff 52-87</strain>
    </source>
</reference>
<comment type="caution">
    <text evidence="7">The sequence shown here is derived from an EMBL/GenBank/DDBJ whole genome shotgun (WGS) entry which is preliminary data.</text>
</comment>